<dbReference type="CDD" id="cd03808">
    <property type="entry name" value="GT4_CapM-like"/>
    <property type="match status" value="1"/>
</dbReference>
<protein>
    <submittedName>
        <fullName evidence="3">Glycosyltransferase family 4 protein</fullName>
    </submittedName>
</protein>
<sequence>MGDKKNLPTEKYNKKNSISCKRALFVTTTASMIDQFNRGNIALLQKMGYEVHVACNLTFGNSMSTVSTQKFIDDMNEIGVRIFDYPFTRHPFAYGRNLRLSWKLRKQIKKYRYKIIHCHTPVGSVAARIAAAFNVKKWGGRVIYTAHGFHFYRGAPLKNWLIFYPIERELSWFTDTLITINTEDYACVKNSFHARDIVYVPGVGVDTNVYTDVGLSKKKKNDLRDKKLPVRCSLNNVILFSVGELNDNKNHRVVIEALGRLNDPNIYYFIAGIGGNKENLQKRIEELGLSKRVHLLGYRDDIEDLMRLSDVFILPSKREGLNVSLMEAMSSGLPCVVSDIRGNRDLIKQGQGGYLLEPNNIDKWEKILRYICNSLDKRIKLGENNRETMKRFSKYRVQKIMKKIYNDDKER</sequence>
<dbReference type="PANTHER" id="PTHR12526">
    <property type="entry name" value="GLYCOSYLTRANSFERASE"/>
    <property type="match status" value="1"/>
</dbReference>
<dbReference type="PANTHER" id="PTHR12526:SF630">
    <property type="entry name" value="GLYCOSYLTRANSFERASE"/>
    <property type="match status" value="1"/>
</dbReference>
<dbReference type="Gene3D" id="3.40.50.2000">
    <property type="entry name" value="Glycogen Phosphorylase B"/>
    <property type="match status" value="2"/>
</dbReference>
<reference evidence="3" key="1">
    <citation type="submission" date="2019-04" db="EMBL/GenBank/DDBJ databases">
        <title>Evolution of Biomass-Degrading Anaerobic Consortia Revealed by Metagenomics.</title>
        <authorList>
            <person name="Peng X."/>
        </authorList>
    </citation>
    <scope>NUCLEOTIDE SEQUENCE</scope>
    <source>
        <strain evidence="3">SIG240</strain>
    </source>
</reference>
<proteinExistence type="predicted"/>
<evidence type="ECO:0000313" key="4">
    <source>
        <dbReference type="Proteomes" id="UP000761380"/>
    </source>
</evidence>
<dbReference type="Proteomes" id="UP000761380">
    <property type="component" value="Unassembled WGS sequence"/>
</dbReference>
<dbReference type="InterPro" id="IPR028098">
    <property type="entry name" value="Glyco_trans_4-like_N"/>
</dbReference>
<dbReference type="InterPro" id="IPR001296">
    <property type="entry name" value="Glyco_trans_1"/>
</dbReference>
<dbReference type="Pfam" id="PF00534">
    <property type="entry name" value="Glycos_transf_1"/>
    <property type="match status" value="1"/>
</dbReference>
<organism evidence="3 4">
    <name type="scientific">Selenomonas ruminantium</name>
    <dbReference type="NCBI Taxonomy" id="971"/>
    <lineage>
        <taxon>Bacteria</taxon>
        <taxon>Bacillati</taxon>
        <taxon>Bacillota</taxon>
        <taxon>Negativicutes</taxon>
        <taxon>Selenomonadales</taxon>
        <taxon>Selenomonadaceae</taxon>
        <taxon>Selenomonas</taxon>
    </lineage>
</organism>
<feature type="domain" description="Glycosyltransferase subfamily 4-like N-terminal" evidence="2">
    <location>
        <begin position="44"/>
        <end position="207"/>
    </location>
</feature>
<dbReference type="AlphaFoldDB" id="A0A927WPN1"/>
<name>A0A927WPN1_SELRU</name>
<comment type="caution">
    <text evidence="3">The sequence shown here is derived from an EMBL/GenBank/DDBJ whole genome shotgun (WGS) entry which is preliminary data.</text>
</comment>
<evidence type="ECO:0000259" key="1">
    <source>
        <dbReference type="Pfam" id="PF00534"/>
    </source>
</evidence>
<evidence type="ECO:0000313" key="3">
    <source>
        <dbReference type="EMBL" id="MBE6091677.1"/>
    </source>
</evidence>
<dbReference type="EMBL" id="SVBY01000003">
    <property type="protein sequence ID" value="MBE6091677.1"/>
    <property type="molecule type" value="Genomic_DNA"/>
</dbReference>
<feature type="domain" description="Glycosyl transferase family 1" evidence="1">
    <location>
        <begin position="236"/>
        <end position="387"/>
    </location>
</feature>
<gene>
    <name evidence="3" type="ORF">E7201_00640</name>
</gene>
<dbReference type="GO" id="GO:0016757">
    <property type="term" value="F:glycosyltransferase activity"/>
    <property type="evidence" value="ECO:0007669"/>
    <property type="project" value="InterPro"/>
</dbReference>
<dbReference type="SUPFAM" id="SSF53756">
    <property type="entry name" value="UDP-Glycosyltransferase/glycogen phosphorylase"/>
    <property type="match status" value="1"/>
</dbReference>
<accession>A0A927WPN1</accession>
<evidence type="ECO:0000259" key="2">
    <source>
        <dbReference type="Pfam" id="PF13439"/>
    </source>
</evidence>
<dbReference type="Pfam" id="PF13439">
    <property type="entry name" value="Glyco_transf_4"/>
    <property type="match status" value="1"/>
</dbReference>